<reference evidence="5 6" key="1">
    <citation type="submission" date="2017-01" db="EMBL/GenBank/DDBJ databases">
        <authorList>
            <person name="Mah S.A."/>
            <person name="Swanson W.J."/>
            <person name="Moy G.W."/>
            <person name="Vacquier V.D."/>
        </authorList>
    </citation>
    <scope>NUCLEOTIDE SEQUENCE [LARGE SCALE GENOMIC DNA]</scope>
    <source>
        <strain evidence="5 6">DSM 21219</strain>
    </source>
</reference>
<protein>
    <submittedName>
        <fullName evidence="5">LuxR family transcriptional regulator</fullName>
    </submittedName>
</protein>
<accession>A0A1R3WX91</accession>
<keyword evidence="6" id="KW-1185">Reference proteome</keyword>
<dbReference type="SMART" id="SM00421">
    <property type="entry name" value="HTH_LUXR"/>
    <property type="match status" value="1"/>
</dbReference>
<keyword evidence="3" id="KW-0804">Transcription</keyword>
<keyword evidence="1" id="KW-0805">Transcription regulation</keyword>
<keyword evidence="2" id="KW-0238">DNA-binding</keyword>
<dbReference type="GO" id="GO:0006355">
    <property type="term" value="P:regulation of DNA-templated transcription"/>
    <property type="evidence" value="ECO:0007669"/>
    <property type="project" value="InterPro"/>
</dbReference>
<dbReference type="PRINTS" id="PR00038">
    <property type="entry name" value="HTHLUXR"/>
</dbReference>
<dbReference type="PROSITE" id="PS00622">
    <property type="entry name" value="HTH_LUXR_1"/>
    <property type="match status" value="1"/>
</dbReference>
<dbReference type="RefSeq" id="WP_076649503.1">
    <property type="nucleotide sequence ID" value="NZ_FTPS01000001.1"/>
</dbReference>
<dbReference type="InterPro" id="IPR005143">
    <property type="entry name" value="TF_LuxR_autoind-bd_dom"/>
</dbReference>
<evidence type="ECO:0000256" key="1">
    <source>
        <dbReference type="ARBA" id="ARBA00023015"/>
    </source>
</evidence>
<dbReference type="PANTHER" id="PTHR44688:SF16">
    <property type="entry name" value="DNA-BINDING TRANSCRIPTIONAL ACTIVATOR DEVR_DOSR"/>
    <property type="match status" value="1"/>
</dbReference>
<dbReference type="CDD" id="cd06170">
    <property type="entry name" value="LuxR_C_like"/>
    <property type="match status" value="1"/>
</dbReference>
<dbReference type="GO" id="GO:0003677">
    <property type="term" value="F:DNA binding"/>
    <property type="evidence" value="ECO:0007669"/>
    <property type="project" value="UniProtKB-KW"/>
</dbReference>
<dbReference type="PANTHER" id="PTHR44688">
    <property type="entry name" value="DNA-BINDING TRANSCRIPTIONAL ACTIVATOR DEVR_DOSR"/>
    <property type="match status" value="1"/>
</dbReference>
<dbReference type="PROSITE" id="PS50043">
    <property type="entry name" value="HTH_LUXR_2"/>
    <property type="match status" value="1"/>
</dbReference>
<dbReference type="EMBL" id="FTPS01000001">
    <property type="protein sequence ID" value="SIT82706.1"/>
    <property type="molecule type" value="Genomic_DNA"/>
</dbReference>
<dbReference type="InterPro" id="IPR016032">
    <property type="entry name" value="Sig_transdc_resp-reg_C-effctor"/>
</dbReference>
<dbReference type="Pfam" id="PF00196">
    <property type="entry name" value="GerE"/>
    <property type="match status" value="1"/>
</dbReference>
<dbReference type="Pfam" id="PF03472">
    <property type="entry name" value="Autoind_bind"/>
    <property type="match status" value="1"/>
</dbReference>
<dbReference type="Gene3D" id="1.10.10.10">
    <property type="entry name" value="Winged helix-like DNA-binding domain superfamily/Winged helix DNA-binding domain"/>
    <property type="match status" value="1"/>
</dbReference>
<evidence type="ECO:0000256" key="3">
    <source>
        <dbReference type="ARBA" id="ARBA00023163"/>
    </source>
</evidence>
<feature type="domain" description="HTH luxR-type" evidence="4">
    <location>
        <begin position="186"/>
        <end position="251"/>
    </location>
</feature>
<dbReference type="SUPFAM" id="SSF46894">
    <property type="entry name" value="C-terminal effector domain of the bipartite response regulators"/>
    <property type="match status" value="1"/>
</dbReference>
<name>A0A1R3WX91_9RHOB</name>
<sequence length="253" mass="28240">MQVNESDPLLSTLAQRMTNVQTFDEALDVLSDATKDMGFDSVLYGYIPVAPRLPNGDWLPLRLNLRNFPASFERGWEKFMKVDPFYRACFETTLPFDWRSVRRSRNITTDQKSAIGYLADFGLRNGVTVPVHLPHGKFAVMSAITCRGSKAGRGAAISQQTNNTLLGLMHSFTKAIHDRKLETQIPTSVPSFLTAREQECLKWASQGKTSAEIAVIIDRSVDTVRLHIKNAIRKLDASNRSHAIAIALHLGLI</sequence>
<evidence type="ECO:0000313" key="5">
    <source>
        <dbReference type="EMBL" id="SIT82706.1"/>
    </source>
</evidence>
<dbReference type="Proteomes" id="UP000192455">
    <property type="component" value="Unassembled WGS sequence"/>
</dbReference>
<dbReference type="AlphaFoldDB" id="A0A1R3WX91"/>
<gene>
    <name evidence="5" type="ORF">SAMN05421849_1760</name>
</gene>
<dbReference type="Gene3D" id="3.30.450.80">
    <property type="entry name" value="Transcription factor LuxR-like, autoinducer-binding domain"/>
    <property type="match status" value="1"/>
</dbReference>
<dbReference type="STRING" id="515897.SAMN05421849_1760"/>
<dbReference type="InterPro" id="IPR000792">
    <property type="entry name" value="Tscrpt_reg_LuxR_C"/>
</dbReference>
<evidence type="ECO:0000313" key="6">
    <source>
        <dbReference type="Proteomes" id="UP000192455"/>
    </source>
</evidence>
<dbReference type="InterPro" id="IPR036388">
    <property type="entry name" value="WH-like_DNA-bd_sf"/>
</dbReference>
<proteinExistence type="predicted"/>
<dbReference type="SUPFAM" id="SSF75516">
    <property type="entry name" value="Pheromone-binding domain of LuxR-like quorum-sensing transcription factors"/>
    <property type="match status" value="1"/>
</dbReference>
<evidence type="ECO:0000259" key="4">
    <source>
        <dbReference type="PROSITE" id="PS50043"/>
    </source>
</evidence>
<organism evidence="5 6">
    <name type="scientific">Pontibaca methylaminivorans</name>
    <dbReference type="NCBI Taxonomy" id="515897"/>
    <lineage>
        <taxon>Bacteria</taxon>
        <taxon>Pseudomonadati</taxon>
        <taxon>Pseudomonadota</taxon>
        <taxon>Alphaproteobacteria</taxon>
        <taxon>Rhodobacterales</taxon>
        <taxon>Roseobacteraceae</taxon>
        <taxon>Pontibaca</taxon>
    </lineage>
</organism>
<evidence type="ECO:0000256" key="2">
    <source>
        <dbReference type="ARBA" id="ARBA00023125"/>
    </source>
</evidence>
<dbReference type="InterPro" id="IPR036693">
    <property type="entry name" value="TF_LuxR_autoind-bd_dom_sf"/>
</dbReference>